<proteinExistence type="predicted"/>
<dbReference type="SUPFAM" id="SSF51695">
    <property type="entry name" value="PLC-like phosphodiesterases"/>
    <property type="match status" value="1"/>
</dbReference>
<dbReference type="Pfam" id="PF03009">
    <property type="entry name" value="GDPD"/>
    <property type="match status" value="1"/>
</dbReference>
<dbReference type="EMBL" id="CP036349">
    <property type="protein sequence ID" value="QDV73912.1"/>
    <property type="molecule type" value="Genomic_DNA"/>
</dbReference>
<accession>A0A518K7Z1</accession>
<dbReference type="CDD" id="cd08582">
    <property type="entry name" value="GDPD_like_2"/>
    <property type="match status" value="1"/>
</dbReference>
<keyword evidence="1" id="KW-0732">Signal</keyword>
<feature type="domain" description="GP-PDE" evidence="2">
    <location>
        <begin position="26"/>
        <end position="270"/>
    </location>
</feature>
<protein>
    <submittedName>
        <fullName evidence="3">Putative glycerophosphoryl diester phosphodiesterase 1</fullName>
        <ecNumber evidence="3">3.1.4.46</ecNumber>
    </submittedName>
</protein>
<evidence type="ECO:0000313" key="3">
    <source>
        <dbReference type="EMBL" id="QDV73912.1"/>
    </source>
</evidence>
<dbReference type="PANTHER" id="PTHR46211">
    <property type="entry name" value="GLYCEROPHOSPHORYL DIESTER PHOSPHODIESTERASE"/>
    <property type="match status" value="1"/>
</dbReference>
<evidence type="ECO:0000256" key="1">
    <source>
        <dbReference type="SAM" id="SignalP"/>
    </source>
</evidence>
<dbReference type="EC" id="3.1.4.46" evidence="3"/>
<feature type="signal peptide" evidence="1">
    <location>
        <begin position="1"/>
        <end position="25"/>
    </location>
</feature>
<dbReference type="KEGG" id="bmei:Spa11_21110"/>
<organism evidence="3 4">
    <name type="scientific">Botrimarina mediterranea</name>
    <dbReference type="NCBI Taxonomy" id="2528022"/>
    <lineage>
        <taxon>Bacteria</taxon>
        <taxon>Pseudomonadati</taxon>
        <taxon>Planctomycetota</taxon>
        <taxon>Planctomycetia</taxon>
        <taxon>Pirellulales</taxon>
        <taxon>Lacipirellulaceae</taxon>
        <taxon>Botrimarina</taxon>
    </lineage>
</organism>
<dbReference type="InterPro" id="IPR017946">
    <property type="entry name" value="PLC-like_Pdiesterase_TIM-brl"/>
</dbReference>
<reference evidence="3 4" key="1">
    <citation type="submission" date="2019-02" db="EMBL/GenBank/DDBJ databases">
        <title>Deep-cultivation of Planctomycetes and their phenomic and genomic characterization uncovers novel biology.</title>
        <authorList>
            <person name="Wiegand S."/>
            <person name="Jogler M."/>
            <person name="Boedeker C."/>
            <person name="Pinto D."/>
            <person name="Vollmers J."/>
            <person name="Rivas-Marin E."/>
            <person name="Kohn T."/>
            <person name="Peeters S.H."/>
            <person name="Heuer A."/>
            <person name="Rast P."/>
            <person name="Oberbeckmann S."/>
            <person name="Bunk B."/>
            <person name="Jeske O."/>
            <person name="Meyerdierks A."/>
            <person name="Storesund J.E."/>
            <person name="Kallscheuer N."/>
            <person name="Luecker S."/>
            <person name="Lage O.M."/>
            <person name="Pohl T."/>
            <person name="Merkel B.J."/>
            <person name="Hornburger P."/>
            <person name="Mueller R.-W."/>
            <person name="Bruemmer F."/>
            <person name="Labrenz M."/>
            <person name="Spormann A.M."/>
            <person name="Op den Camp H."/>
            <person name="Overmann J."/>
            <person name="Amann R."/>
            <person name="Jetten M.S.M."/>
            <person name="Mascher T."/>
            <person name="Medema M.H."/>
            <person name="Devos D.P."/>
            <person name="Kaster A.-K."/>
            <person name="Ovreas L."/>
            <person name="Rohde M."/>
            <person name="Galperin M.Y."/>
            <person name="Jogler C."/>
        </authorList>
    </citation>
    <scope>NUCLEOTIDE SEQUENCE [LARGE SCALE GENOMIC DNA]</scope>
    <source>
        <strain evidence="3 4">Spa11</strain>
    </source>
</reference>
<name>A0A518K7Z1_9BACT</name>
<evidence type="ECO:0000259" key="2">
    <source>
        <dbReference type="PROSITE" id="PS51704"/>
    </source>
</evidence>
<sequence precursor="true">MTLNRSLLPLALAMGLSLASGAAQAQLITAHRGASYDAPENTLAAFKLAWEQGADAFEGDFYLTADGKIVCGHDKDAKRVAGSPLVMEKSTADELRALDVGSWKGAQWKGERMPLFKDVLDVVGDGRIFVEIKSGPKIVAPLLKQLGESGIPEDRITIICFNEAVTAECERLAPQIKTHWLTGFKKQKDGAWAPSVDEVLAKLKASRADGFGVQANPEHVDAEFLAKLADEGYDEFHVWTVDDADVARYYQKLGAWGITTNRPAWLREQLGLRKQLGLREKQHGLRAGGQ</sequence>
<gene>
    <name evidence="3" type="primary">glpQ1</name>
    <name evidence="3" type="ORF">Spa11_21110</name>
</gene>
<dbReference type="PANTHER" id="PTHR46211:SF1">
    <property type="entry name" value="GLYCEROPHOSPHODIESTER PHOSPHODIESTERASE, CYTOPLASMIC"/>
    <property type="match status" value="1"/>
</dbReference>
<dbReference type="AlphaFoldDB" id="A0A518K7Z1"/>
<keyword evidence="4" id="KW-1185">Reference proteome</keyword>
<feature type="chain" id="PRO_5022083907" evidence="1">
    <location>
        <begin position="26"/>
        <end position="290"/>
    </location>
</feature>
<dbReference type="InterPro" id="IPR030395">
    <property type="entry name" value="GP_PDE_dom"/>
</dbReference>
<dbReference type="Proteomes" id="UP000316426">
    <property type="component" value="Chromosome"/>
</dbReference>
<dbReference type="Gene3D" id="3.20.20.190">
    <property type="entry name" value="Phosphatidylinositol (PI) phosphodiesterase"/>
    <property type="match status" value="1"/>
</dbReference>
<dbReference type="GO" id="GO:0006629">
    <property type="term" value="P:lipid metabolic process"/>
    <property type="evidence" value="ECO:0007669"/>
    <property type="project" value="InterPro"/>
</dbReference>
<dbReference type="GO" id="GO:0008889">
    <property type="term" value="F:glycerophosphodiester phosphodiesterase activity"/>
    <property type="evidence" value="ECO:0007669"/>
    <property type="project" value="UniProtKB-EC"/>
</dbReference>
<dbReference type="PROSITE" id="PS51704">
    <property type="entry name" value="GP_PDE"/>
    <property type="match status" value="1"/>
</dbReference>
<evidence type="ECO:0000313" key="4">
    <source>
        <dbReference type="Proteomes" id="UP000316426"/>
    </source>
</evidence>
<keyword evidence="3" id="KW-0378">Hydrolase</keyword>